<evidence type="ECO:0000313" key="12">
    <source>
        <dbReference type="Proteomes" id="UP000429523"/>
    </source>
</evidence>
<evidence type="ECO:0000313" key="17">
    <source>
        <dbReference type="Proteomes" id="UP000441208"/>
    </source>
</evidence>
<dbReference type="Proteomes" id="UP000440732">
    <property type="component" value="Unassembled WGS sequence"/>
</dbReference>
<dbReference type="Proteomes" id="UP000460718">
    <property type="component" value="Unassembled WGS sequence"/>
</dbReference>
<accession>A0A6A3KWP3</accession>
<evidence type="ECO:0000313" key="3">
    <source>
        <dbReference type="EMBL" id="KAE9011340.1"/>
    </source>
</evidence>
<dbReference type="EMBL" id="QXGA01000491">
    <property type="protein sequence ID" value="KAE9145145.1"/>
    <property type="molecule type" value="Genomic_DNA"/>
</dbReference>
<dbReference type="EMBL" id="QXGC01000481">
    <property type="protein sequence ID" value="KAE9233391.1"/>
    <property type="molecule type" value="Genomic_DNA"/>
</dbReference>
<organism evidence="3 18">
    <name type="scientific">Phytophthora fragariae</name>
    <dbReference type="NCBI Taxonomy" id="53985"/>
    <lineage>
        <taxon>Eukaryota</taxon>
        <taxon>Sar</taxon>
        <taxon>Stramenopiles</taxon>
        <taxon>Oomycota</taxon>
        <taxon>Peronosporomycetes</taxon>
        <taxon>Peronosporales</taxon>
        <taxon>Peronosporaceae</taxon>
        <taxon>Phytophthora</taxon>
    </lineage>
</organism>
<dbReference type="EMBL" id="QXFW01000467">
    <property type="protein sequence ID" value="KAE9011340.1"/>
    <property type="molecule type" value="Genomic_DNA"/>
</dbReference>
<name>A0A6A3KWP3_9STRA</name>
<evidence type="ECO:0000313" key="15">
    <source>
        <dbReference type="Proteomes" id="UP000440367"/>
    </source>
</evidence>
<keyword evidence="1" id="KW-0732">Signal</keyword>
<dbReference type="Proteomes" id="UP000486351">
    <property type="component" value="Unassembled WGS sequence"/>
</dbReference>
<dbReference type="EMBL" id="QXGE01000350">
    <property type="protein sequence ID" value="KAE9315112.1"/>
    <property type="molecule type" value="Genomic_DNA"/>
</dbReference>
<dbReference type="Proteomes" id="UP000440367">
    <property type="component" value="Unassembled WGS sequence"/>
</dbReference>
<protein>
    <submittedName>
        <fullName evidence="3">Uncharacterized protein</fullName>
    </submittedName>
</protein>
<dbReference type="Proteomes" id="UP000476176">
    <property type="component" value="Unassembled WGS sequence"/>
</dbReference>
<evidence type="ECO:0000256" key="1">
    <source>
        <dbReference type="SAM" id="SignalP"/>
    </source>
</evidence>
<evidence type="ECO:0000313" key="8">
    <source>
        <dbReference type="EMBL" id="KAE9233391.1"/>
    </source>
</evidence>
<evidence type="ECO:0000313" key="5">
    <source>
        <dbReference type="EMBL" id="KAE9129872.1"/>
    </source>
</evidence>
<evidence type="ECO:0000313" key="6">
    <source>
        <dbReference type="EMBL" id="KAE9145145.1"/>
    </source>
</evidence>
<sequence>MFASSNKIATLCLAITALSSDVYAEQEAAQTFGHHGVGLYGYPGGYYGHGVGVGLGGVGVGVGGVGVGLGGVGVGLGSVGVGVNGYNGYNGYNNVGVYNGYNGGAVGNAGAAGGAGANAGARCWRHRECECERQGECRRGVAVPQAALRVSCVGQPSVYSQFESLKINAPSYSVFAPPTSCGVVRSQLPFEPRAP</sequence>
<dbReference type="EMBL" id="QXFX01000492">
    <property type="protein sequence ID" value="KAE9113690.1"/>
    <property type="molecule type" value="Genomic_DNA"/>
</dbReference>
<evidence type="ECO:0000313" key="18">
    <source>
        <dbReference type="Proteomes" id="UP000460718"/>
    </source>
</evidence>
<dbReference type="EMBL" id="QXGD01000421">
    <property type="protein sequence ID" value="KAE9240199.1"/>
    <property type="molecule type" value="Genomic_DNA"/>
</dbReference>
<dbReference type="Proteomes" id="UP000488956">
    <property type="component" value="Unassembled WGS sequence"/>
</dbReference>
<evidence type="ECO:0000313" key="13">
    <source>
        <dbReference type="Proteomes" id="UP000433483"/>
    </source>
</evidence>
<evidence type="ECO:0000313" key="14">
    <source>
        <dbReference type="Proteomes" id="UP000437068"/>
    </source>
</evidence>
<evidence type="ECO:0000313" key="21">
    <source>
        <dbReference type="Proteomes" id="UP000488956"/>
    </source>
</evidence>
<dbReference type="Proteomes" id="UP000433483">
    <property type="component" value="Unassembled WGS sequence"/>
</dbReference>
<feature type="chain" id="PRO_5036164939" evidence="1">
    <location>
        <begin position="25"/>
        <end position="195"/>
    </location>
</feature>
<dbReference type="EMBL" id="QXGB01000505">
    <property type="protein sequence ID" value="KAE9212512.1"/>
    <property type="molecule type" value="Genomic_DNA"/>
</dbReference>
<dbReference type="Proteomes" id="UP000429523">
    <property type="component" value="Unassembled WGS sequence"/>
</dbReference>
<dbReference type="EMBL" id="QXGF01000566">
    <property type="protein sequence ID" value="KAE8938337.1"/>
    <property type="molecule type" value="Genomic_DNA"/>
</dbReference>
<evidence type="ECO:0000313" key="10">
    <source>
        <dbReference type="EMBL" id="KAE9315112.1"/>
    </source>
</evidence>
<gene>
    <name evidence="10" type="ORF">PF001_g7961</name>
    <name evidence="9" type="ORF">PF002_g9893</name>
    <name evidence="8" type="ORF">PF004_g9671</name>
    <name evidence="7" type="ORF">PF005_g10571</name>
    <name evidence="6" type="ORF">PF006_g9985</name>
    <name evidence="5" type="ORF">PF007_g4716</name>
    <name evidence="11" type="ORF">PF008_g9770</name>
    <name evidence="2" type="ORF">PF009_g11773</name>
    <name evidence="4" type="ORF">PF010_g9993</name>
    <name evidence="3" type="ORF">PF011_g9417</name>
</gene>
<evidence type="ECO:0000313" key="11">
    <source>
        <dbReference type="EMBL" id="KAE9343246.1"/>
    </source>
</evidence>
<keyword evidence="13" id="KW-1185">Reference proteome</keyword>
<evidence type="ECO:0000313" key="4">
    <source>
        <dbReference type="EMBL" id="KAE9113690.1"/>
    </source>
</evidence>
<evidence type="ECO:0000313" key="2">
    <source>
        <dbReference type="EMBL" id="KAE8938337.1"/>
    </source>
</evidence>
<evidence type="ECO:0000313" key="7">
    <source>
        <dbReference type="EMBL" id="KAE9212512.1"/>
    </source>
</evidence>
<evidence type="ECO:0000313" key="20">
    <source>
        <dbReference type="Proteomes" id="UP000486351"/>
    </source>
</evidence>
<comment type="caution">
    <text evidence="3">The sequence shown here is derived from an EMBL/GenBank/DDBJ whole genome shotgun (WGS) entry which is preliminary data.</text>
</comment>
<dbReference type="OrthoDB" id="129885at2759"/>
<proteinExistence type="predicted"/>
<reference evidence="18 19" key="1">
    <citation type="submission" date="2018-09" db="EMBL/GenBank/DDBJ databases">
        <title>Genomic investigation of the strawberry pathogen Phytophthora fragariae indicates pathogenicity is determined by transcriptional variation in three key races.</title>
        <authorList>
            <person name="Adams T.M."/>
            <person name="Armitage A.D."/>
            <person name="Sobczyk M.K."/>
            <person name="Bates H.J."/>
            <person name="Dunwell J.M."/>
            <person name="Nellist C.F."/>
            <person name="Harrison R.J."/>
        </authorList>
    </citation>
    <scope>NUCLEOTIDE SEQUENCE [LARGE SCALE GENOMIC DNA]</scope>
    <source>
        <strain evidence="10 14">A4</strain>
        <strain evidence="9 15">BC-1</strain>
        <strain evidence="8 19">BC-23</strain>
        <strain evidence="7 13">NOV-27</strain>
        <strain evidence="6 16">NOV-5</strain>
        <strain evidence="5 17">NOV-71</strain>
        <strain evidence="11 20">NOV-77</strain>
        <strain evidence="2 12">NOV-9</strain>
        <strain evidence="4 21">ONT-3</strain>
        <strain evidence="3 18">SCRP245</strain>
    </source>
</reference>
<dbReference type="AlphaFoldDB" id="A0A6A3KWP3"/>
<dbReference type="EMBL" id="QXFY01000475">
    <property type="protein sequence ID" value="KAE9343246.1"/>
    <property type="molecule type" value="Genomic_DNA"/>
</dbReference>
<dbReference type="Proteomes" id="UP000437068">
    <property type="component" value="Unassembled WGS sequence"/>
</dbReference>
<evidence type="ECO:0000313" key="16">
    <source>
        <dbReference type="Proteomes" id="UP000440732"/>
    </source>
</evidence>
<evidence type="ECO:0000313" key="9">
    <source>
        <dbReference type="EMBL" id="KAE9240199.1"/>
    </source>
</evidence>
<dbReference type="EMBL" id="QXFZ01000153">
    <property type="protein sequence ID" value="KAE9129872.1"/>
    <property type="molecule type" value="Genomic_DNA"/>
</dbReference>
<dbReference type="Proteomes" id="UP000441208">
    <property type="component" value="Unassembled WGS sequence"/>
</dbReference>
<feature type="signal peptide" evidence="1">
    <location>
        <begin position="1"/>
        <end position="24"/>
    </location>
</feature>
<evidence type="ECO:0000313" key="19">
    <source>
        <dbReference type="Proteomes" id="UP000476176"/>
    </source>
</evidence>